<feature type="compositionally biased region" description="Polar residues" evidence="1">
    <location>
        <begin position="1015"/>
        <end position="1037"/>
    </location>
</feature>
<dbReference type="InterPro" id="IPR011993">
    <property type="entry name" value="PH-like_dom_sf"/>
</dbReference>
<dbReference type="EMBL" id="CATQJL010000112">
    <property type="protein sequence ID" value="CAJ0596202.1"/>
    <property type="molecule type" value="Genomic_DNA"/>
</dbReference>
<feature type="compositionally biased region" description="Pro residues" evidence="1">
    <location>
        <begin position="1002"/>
        <end position="1014"/>
    </location>
</feature>
<dbReference type="SMART" id="SM00368">
    <property type="entry name" value="LRR_RI"/>
    <property type="match status" value="3"/>
</dbReference>
<dbReference type="GO" id="GO:0005886">
    <property type="term" value="C:plasma membrane"/>
    <property type="evidence" value="ECO:0007669"/>
    <property type="project" value="TreeGrafter"/>
</dbReference>
<dbReference type="SUPFAM" id="SSF52047">
    <property type="entry name" value="RNI-like"/>
    <property type="match status" value="2"/>
</dbReference>
<dbReference type="Pfam" id="PF17888">
    <property type="entry name" value="Carm_PH"/>
    <property type="match status" value="1"/>
</dbReference>
<dbReference type="GO" id="GO:0030027">
    <property type="term" value="C:lamellipodium"/>
    <property type="evidence" value="ECO:0007669"/>
    <property type="project" value="TreeGrafter"/>
</dbReference>
<evidence type="ECO:0000313" key="4">
    <source>
        <dbReference type="Proteomes" id="UP001176961"/>
    </source>
</evidence>
<dbReference type="Proteomes" id="UP001176961">
    <property type="component" value="Unassembled WGS sequence"/>
</dbReference>
<dbReference type="PANTHER" id="PTHR24112">
    <property type="entry name" value="LEUCINE-RICH REPEAT, ISOFORM F-RELATED"/>
    <property type="match status" value="1"/>
</dbReference>
<feature type="compositionally biased region" description="Polar residues" evidence="1">
    <location>
        <begin position="884"/>
        <end position="905"/>
    </location>
</feature>
<accession>A0AA36GQ90</accession>
<feature type="region of interest" description="Disordered" evidence="1">
    <location>
        <begin position="955"/>
        <end position="1048"/>
    </location>
</feature>
<dbReference type="InterPro" id="IPR041245">
    <property type="entry name" value="CARMIL_PH"/>
</dbReference>
<protein>
    <recommendedName>
        <fullName evidence="2">CARMIL pleckstrin homology domain-containing protein</fullName>
    </recommendedName>
</protein>
<feature type="compositionally biased region" description="Polar residues" evidence="1">
    <location>
        <begin position="809"/>
        <end position="827"/>
    </location>
</feature>
<feature type="region of interest" description="Disordered" evidence="1">
    <location>
        <begin position="878"/>
        <end position="929"/>
    </location>
</feature>
<evidence type="ECO:0000313" key="3">
    <source>
        <dbReference type="EMBL" id="CAJ0596202.1"/>
    </source>
</evidence>
<dbReference type="Gene3D" id="3.80.10.10">
    <property type="entry name" value="Ribonuclease Inhibitor"/>
    <property type="match status" value="1"/>
</dbReference>
<gene>
    <name evidence="3" type="ORF">CYNAS_LOCUS8185</name>
</gene>
<comment type="caution">
    <text evidence="3">The sequence shown here is derived from an EMBL/GenBank/DDBJ whole genome shotgun (WGS) entry which is preliminary data.</text>
</comment>
<dbReference type="PANTHER" id="PTHR24112:SF66">
    <property type="entry name" value="LEUCINE-RICH REPEAT, ISOFORM F"/>
    <property type="match status" value="1"/>
</dbReference>
<keyword evidence="4" id="KW-1185">Reference proteome</keyword>
<dbReference type="InterPro" id="IPR051279">
    <property type="entry name" value="PP1-Reg/Actin-Interact_Protein"/>
</dbReference>
<proteinExistence type="predicted"/>
<organism evidence="3 4">
    <name type="scientific">Cylicocyclus nassatus</name>
    <name type="common">Nematode worm</name>
    <dbReference type="NCBI Taxonomy" id="53992"/>
    <lineage>
        <taxon>Eukaryota</taxon>
        <taxon>Metazoa</taxon>
        <taxon>Ecdysozoa</taxon>
        <taxon>Nematoda</taxon>
        <taxon>Chromadorea</taxon>
        <taxon>Rhabditida</taxon>
        <taxon>Rhabditina</taxon>
        <taxon>Rhabditomorpha</taxon>
        <taxon>Strongyloidea</taxon>
        <taxon>Strongylidae</taxon>
        <taxon>Cylicocyclus</taxon>
    </lineage>
</organism>
<feature type="compositionally biased region" description="Low complexity" evidence="1">
    <location>
        <begin position="968"/>
        <end position="982"/>
    </location>
</feature>
<dbReference type="InterPro" id="IPR032675">
    <property type="entry name" value="LRR_dom_sf"/>
</dbReference>
<feature type="region of interest" description="Disordered" evidence="1">
    <location>
        <begin position="809"/>
        <end position="836"/>
    </location>
</feature>
<evidence type="ECO:0000259" key="2">
    <source>
        <dbReference type="Pfam" id="PF17888"/>
    </source>
</evidence>
<dbReference type="Gene3D" id="2.30.29.30">
    <property type="entry name" value="Pleckstrin-homology domain (PH domain)/Phosphotyrosine-binding domain (PTB)"/>
    <property type="match status" value="1"/>
</dbReference>
<sequence>MSMSRSILQELCEYVQQKPSSVLGNKFFDYRVALQAELSYKGDKFEARIFVISKFRLFFLTGKSPSSLKIDKSYHILSIKSMNVLNSDELAVTFDESGHRKRFVIKSSQASSAAMVRHILAAFLRYFPDIGAQLRSIVELAPESYYDEFTTMSGDAPPRACHSFRRTYAALCDFYDQPYRDEVSWDVEKIYAVNRLHCLRIEDFSHLLPKDLLPITGVLQYSSYFTGLAADGIRMTSELIDVILSVIRKSRYLHHLQLRNCALPRDFITLFASALQQNLALPLETINLSKNVLDDKKGFIILSNILARLTTLREVNFSECGLSEKCSQLFCCGIYSGLTAKSNCGVVCNLTNLNLSSNVFKDDVSSLVNVVSLCTTMRVLDLTDSLFPLDKIWAALKYGGLQLEKLLLGGCHAGKKPTDYVQLVKEYFSMAVNLSHVSFANTLLPAEMMKAMLLGLASNQQLKPFHLDISGTCDKSSASVLEACLAGIQCNSLSLRDNNLEGEMQVVIHALGNIKTLRRLDIGGANLLALRRSSKQAHAAIISRTILDVVKLFSDDSPLEELVLSDARLGPHLSVLLNTLGAATSLRFLDISNNDLGHFGARILSKGLELNTSLRAIVIDNNHLGVEGLCDLATALNINRTIICITYPVQDVCECLTRAGCDRSRILTAMNQIAACLERNRSPANSDLANFRIAAQALDLANLEKWNAVGDSLFNAAEEPFPHRLEEMVDDFVEQARRECLLNLQDSITSFRCDCGDSAKTSGKAEHLALRRLKELWMDDIKRVYSDWKWHELCERSEMIVERIGSSADQISNNSASQNGSPRQFMSPNMPRSVEAGRPRSIIGELHSSMSIQDEEPGISLDLPPQPSTLVHLQKYRPRLQRRPGTSGQARKVQSNNDETPMSRSSDIEEESQSTKSEDSGCGNDMAIKKHPSERAGFRAMLPDAAALSQAVLRSAADRAMSPKPDSPGHSSSLSSPGPSSSTRGAEDSPPPLPHRMRSLPAVPPVLPPKPSPRNAPSSNSLVTEAGTSDENANNRRSVADMARIFNR</sequence>
<dbReference type="AlphaFoldDB" id="A0AA36GQ90"/>
<feature type="domain" description="CARMIL pleckstrin homology" evidence="2">
    <location>
        <begin position="32"/>
        <end position="128"/>
    </location>
</feature>
<dbReference type="GO" id="GO:0016477">
    <property type="term" value="P:cell migration"/>
    <property type="evidence" value="ECO:0007669"/>
    <property type="project" value="TreeGrafter"/>
</dbReference>
<evidence type="ECO:0000256" key="1">
    <source>
        <dbReference type="SAM" id="MobiDB-lite"/>
    </source>
</evidence>
<name>A0AA36GQ90_CYLNA</name>
<dbReference type="GO" id="GO:0034315">
    <property type="term" value="P:regulation of Arp2/3 complex-mediated actin nucleation"/>
    <property type="evidence" value="ECO:0007669"/>
    <property type="project" value="TreeGrafter"/>
</dbReference>
<reference evidence="3" key="1">
    <citation type="submission" date="2023-07" db="EMBL/GenBank/DDBJ databases">
        <authorList>
            <consortium name="CYATHOMIX"/>
        </authorList>
    </citation>
    <scope>NUCLEOTIDE SEQUENCE</scope>
    <source>
        <strain evidence="3">N/A</strain>
    </source>
</reference>